<keyword evidence="5" id="KW-1185">Reference proteome</keyword>
<dbReference type="AlphaFoldDB" id="A0A172ZJU2"/>
<evidence type="ECO:0000313" key="5">
    <source>
        <dbReference type="Proteomes" id="UP000078148"/>
    </source>
</evidence>
<dbReference type="OrthoDB" id="9782629at2"/>
<dbReference type="Proteomes" id="UP000078148">
    <property type="component" value="Chromosome"/>
</dbReference>
<evidence type="ECO:0000313" key="4">
    <source>
        <dbReference type="EMBL" id="ANF97915.1"/>
    </source>
</evidence>
<keyword evidence="2" id="KW-0560">Oxidoreductase</keyword>
<proteinExistence type="inferred from homology"/>
<dbReference type="STRING" id="1616788.AR543_19085"/>
<reference evidence="4 5" key="2">
    <citation type="journal article" date="2016" name="Int. J. Syst. Evol. Microbiol.">
        <title>Paenibacillus bovis sp. nov., isolated from raw yak (Bos grunniens) milk.</title>
        <authorList>
            <person name="Gao C."/>
            <person name="Han J."/>
            <person name="Liu Z."/>
            <person name="Xu X."/>
            <person name="Hang F."/>
            <person name="Wu Z."/>
        </authorList>
    </citation>
    <scope>NUCLEOTIDE SEQUENCE [LARGE SCALE GENOMIC DNA]</scope>
    <source>
        <strain evidence="4 5">BD3526</strain>
    </source>
</reference>
<accession>A0A172ZJU2</accession>
<dbReference type="SUPFAM" id="SSF55469">
    <property type="entry name" value="FMN-dependent nitroreductase-like"/>
    <property type="match status" value="1"/>
</dbReference>
<name>A0A172ZJU2_9BACL</name>
<dbReference type="PANTHER" id="PTHR43673:SF10">
    <property type="entry name" value="NADH DEHYDROGENASE_NAD(P)H NITROREDUCTASE XCC3605-RELATED"/>
    <property type="match status" value="1"/>
</dbReference>
<dbReference type="InterPro" id="IPR029479">
    <property type="entry name" value="Nitroreductase"/>
</dbReference>
<dbReference type="InterPro" id="IPR000415">
    <property type="entry name" value="Nitroreductase-like"/>
</dbReference>
<comment type="similarity">
    <text evidence="1">Belongs to the nitroreductase family.</text>
</comment>
<evidence type="ECO:0000256" key="1">
    <source>
        <dbReference type="ARBA" id="ARBA00007118"/>
    </source>
</evidence>
<dbReference type="Pfam" id="PF00881">
    <property type="entry name" value="Nitroreductase"/>
    <property type="match status" value="1"/>
</dbReference>
<evidence type="ECO:0000259" key="3">
    <source>
        <dbReference type="Pfam" id="PF00881"/>
    </source>
</evidence>
<sequence>MTTTNAVTQTNDFRKIALERRSIKSYDPSIKISREEMTEILDEATRAPSSINLQPWRFLVIESEEAKAQLLPLAKFNSHQVETSAAVIAIFGDLQHELNAEEIFNTAVELGYMPAEVKERQLPFAMAYYENLSEQARKDIALIDSGLVSMQLMLVARAHGYDTNPIGGYEKEKMAEVFGMDTKRYVPVMLLTIGKAANEGYPSMRLPINSVAEWK</sequence>
<gene>
    <name evidence="4" type="ORF">AR543_19085</name>
</gene>
<reference evidence="5" key="1">
    <citation type="submission" date="2015-10" db="EMBL/GenBank/DDBJ databases">
        <title>Genome of Paenibacillus bovis sp. nov.</title>
        <authorList>
            <person name="Wu Z."/>
            <person name="Gao C."/>
            <person name="Liu Z."/>
            <person name="Zheng H."/>
        </authorList>
    </citation>
    <scope>NUCLEOTIDE SEQUENCE [LARGE SCALE GENOMIC DNA]</scope>
    <source>
        <strain evidence="5">BD3526</strain>
    </source>
</reference>
<protein>
    <submittedName>
        <fullName evidence="4">NAD(P)H nitroreductase</fullName>
    </submittedName>
</protein>
<dbReference type="KEGG" id="pbv:AR543_19085"/>
<feature type="domain" description="Nitroreductase" evidence="3">
    <location>
        <begin position="18"/>
        <end position="195"/>
    </location>
</feature>
<dbReference type="Gene3D" id="3.40.109.10">
    <property type="entry name" value="NADH Oxidase"/>
    <property type="match status" value="1"/>
</dbReference>
<dbReference type="PANTHER" id="PTHR43673">
    <property type="entry name" value="NAD(P)H NITROREDUCTASE YDGI-RELATED"/>
    <property type="match status" value="1"/>
</dbReference>
<dbReference type="RefSeq" id="WP_060536009.1">
    <property type="nucleotide sequence ID" value="NZ_CP013023.1"/>
</dbReference>
<evidence type="ECO:0000256" key="2">
    <source>
        <dbReference type="ARBA" id="ARBA00023002"/>
    </source>
</evidence>
<dbReference type="GO" id="GO:0016491">
    <property type="term" value="F:oxidoreductase activity"/>
    <property type="evidence" value="ECO:0007669"/>
    <property type="project" value="UniProtKB-KW"/>
</dbReference>
<organism evidence="4 5">
    <name type="scientific">Paenibacillus bovis</name>
    <dbReference type="NCBI Taxonomy" id="1616788"/>
    <lineage>
        <taxon>Bacteria</taxon>
        <taxon>Bacillati</taxon>
        <taxon>Bacillota</taxon>
        <taxon>Bacilli</taxon>
        <taxon>Bacillales</taxon>
        <taxon>Paenibacillaceae</taxon>
        <taxon>Paenibacillus</taxon>
    </lineage>
</organism>
<dbReference type="CDD" id="cd02137">
    <property type="entry name" value="MhqN-like"/>
    <property type="match status" value="1"/>
</dbReference>
<dbReference type="EMBL" id="CP013023">
    <property type="protein sequence ID" value="ANF97915.1"/>
    <property type="molecule type" value="Genomic_DNA"/>
</dbReference>